<gene>
    <name evidence="2" type="ORF">NMK_0252</name>
</gene>
<keyword evidence="3" id="KW-1185">Reference proteome</keyword>
<dbReference type="OrthoDB" id="7559170at2"/>
<dbReference type="Proteomes" id="UP000245081">
    <property type="component" value="Unassembled WGS sequence"/>
</dbReference>
<name>A0A2R5F249_9PROT</name>
<comment type="caution">
    <text evidence="2">The sequence shown here is derived from an EMBL/GenBank/DDBJ whole genome shotgun (WGS) entry which is preliminary data.</text>
</comment>
<dbReference type="InterPro" id="IPR014562">
    <property type="entry name" value="UCP030959_TPR_rpt-cont"/>
</dbReference>
<dbReference type="EMBL" id="BDOQ01000001">
    <property type="protein sequence ID" value="GBG12720.1"/>
    <property type="molecule type" value="Genomic_DNA"/>
</dbReference>
<keyword evidence="1" id="KW-0812">Transmembrane</keyword>
<feature type="transmembrane region" description="Helical" evidence="1">
    <location>
        <begin position="30"/>
        <end position="50"/>
    </location>
</feature>
<dbReference type="Gene3D" id="1.25.40.10">
    <property type="entry name" value="Tetratricopeptide repeat domain"/>
    <property type="match status" value="1"/>
</dbReference>
<sequence>MPFVGLGLHVLVALFFAVHAIRNRREMYWLIILFSFPLLGSIVYFLMVYLPSSRLEHGVRKTASAVATVLDPGRELREAQRAYDLTPTAQNQMRLAAALLEAGQTDRAVEAYESCLKGPFANDPEIRFGAARARLAHAEPEAAVHLLEAIQSSHPDHRAEQVALLLGQAYAAAGRQAEAGQQLANTVARFGSMEARVEYAIWAAKHGDRALASQLKQEIDRHTAHWNKQTWAFNRDLMRRLDQAFAQAGL</sequence>
<reference evidence="2 3" key="1">
    <citation type="journal article" date="2018" name="Environ. Microbiol.">
        <title>Isolation and genomic characterization of Novimethylophilus kurashikiensis gen. nov. sp. nov., a new lanthanide-dependent methylotrophic species of Methylophilaceae.</title>
        <authorList>
            <person name="Lv H."/>
            <person name="Sahin N."/>
            <person name="Tani A."/>
        </authorList>
    </citation>
    <scope>NUCLEOTIDE SEQUENCE [LARGE SCALE GENOMIC DNA]</scope>
    <source>
        <strain evidence="2 3">La2-4</strain>
    </source>
</reference>
<keyword evidence="1" id="KW-0472">Membrane</keyword>
<dbReference type="Pfam" id="PF14559">
    <property type="entry name" value="TPR_19"/>
    <property type="match status" value="1"/>
</dbReference>
<dbReference type="RefSeq" id="WP_109013938.1">
    <property type="nucleotide sequence ID" value="NZ_BDOQ01000001.1"/>
</dbReference>
<evidence type="ECO:0000313" key="2">
    <source>
        <dbReference type="EMBL" id="GBG12720.1"/>
    </source>
</evidence>
<dbReference type="PIRSF" id="PIRSF030959">
    <property type="entry name" value="UCP030959"/>
    <property type="match status" value="1"/>
</dbReference>
<organism evidence="2 3">
    <name type="scientific">Novimethylophilus kurashikiensis</name>
    <dbReference type="NCBI Taxonomy" id="1825523"/>
    <lineage>
        <taxon>Bacteria</taxon>
        <taxon>Pseudomonadati</taxon>
        <taxon>Pseudomonadota</taxon>
        <taxon>Betaproteobacteria</taxon>
        <taxon>Nitrosomonadales</taxon>
        <taxon>Methylophilaceae</taxon>
        <taxon>Novimethylophilus</taxon>
    </lineage>
</organism>
<dbReference type="SUPFAM" id="SSF48452">
    <property type="entry name" value="TPR-like"/>
    <property type="match status" value="1"/>
</dbReference>
<keyword evidence="1" id="KW-1133">Transmembrane helix</keyword>
<dbReference type="AlphaFoldDB" id="A0A2R5F249"/>
<dbReference type="InterPro" id="IPR011990">
    <property type="entry name" value="TPR-like_helical_dom_sf"/>
</dbReference>
<evidence type="ECO:0000313" key="3">
    <source>
        <dbReference type="Proteomes" id="UP000245081"/>
    </source>
</evidence>
<proteinExistence type="predicted"/>
<protein>
    <submittedName>
        <fullName evidence="2">RND transporter</fullName>
    </submittedName>
</protein>
<evidence type="ECO:0000256" key="1">
    <source>
        <dbReference type="SAM" id="Phobius"/>
    </source>
</evidence>
<accession>A0A2R5F249</accession>